<feature type="region of interest" description="Disordered" evidence="1">
    <location>
        <begin position="240"/>
        <end position="269"/>
    </location>
</feature>
<evidence type="ECO:0000313" key="2">
    <source>
        <dbReference type="EMBL" id="PPR95908.1"/>
    </source>
</evidence>
<organism evidence="2 3">
    <name type="scientific">Gossypium barbadense</name>
    <name type="common">Sea Island cotton</name>
    <name type="synonym">Hibiscus barbadensis</name>
    <dbReference type="NCBI Taxonomy" id="3634"/>
    <lineage>
        <taxon>Eukaryota</taxon>
        <taxon>Viridiplantae</taxon>
        <taxon>Streptophyta</taxon>
        <taxon>Embryophyta</taxon>
        <taxon>Tracheophyta</taxon>
        <taxon>Spermatophyta</taxon>
        <taxon>Magnoliopsida</taxon>
        <taxon>eudicotyledons</taxon>
        <taxon>Gunneridae</taxon>
        <taxon>Pentapetalae</taxon>
        <taxon>rosids</taxon>
        <taxon>malvids</taxon>
        <taxon>Malvales</taxon>
        <taxon>Malvaceae</taxon>
        <taxon>Malvoideae</taxon>
        <taxon>Gossypium</taxon>
    </lineage>
</organism>
<proteinExistence type="predicted"/>
<dbReference type="OrthoDB" id="1685790at2759"/>
<dbReference type="AlphaFoldDB" id="A0A2P5WXT7"/>
<reference evidence="2 3" key="1">
    <citation type="submission" date="2015-01" db="EMBL/GenBank/DDBJ databases">
        <title>Genome of allotetraploid Gossypium barbadense reveals genomic plasticity and fiber elongation in cotton evolution.</title>
        <authorList>
            <person name="Chen X."/>
            <person name="Liu X."/>
            <person name="Zhao B."/>
            <person name="Zheng H."/>
            <person name="Hu Y."/>
            <person name="Lu G."/>
            <person name="Yang C."/>
            <person name="Chen J."/>
            <person name="Shan C."/>
            <person name="Zhang L."/>
            <person name="Zhou Y."/>
            <person name="Wang L."/>
            <person name="Guo W."/>
            <person name="Bai Y."/>
            <person name="Ruan J."/>
            <person name="Shangguan X."/>
            <person name="Mao Y."/>
            <person name="Jiang J."/>
            <person name="Zhu Y."/>
            <person name="Lei J."/>
            <person name="Kang H."/>
            <person name="Chen S."/>
            <person name="He X."/>
            <person name="Wang R."/>
            <person name="Wang Y."/>
            <person name="Chen J."/>
            <person name="Wang L."/>
            <person name="Yu S."/>
            <person name="Wang B."/>
            <person name="Wei J."/>
            <person name="Song S."/>
            <person name="Lu X."/>
            <person name="Gao Z."/>
            <person name="Gu W."/>
            <person name="Deng X."/>
            <person name="Ma D."/>
            <person name="Wang S."/>
            <person name="Liang W."/>
            <person name="Fang L."/>
            <person name="Cai C."/>
            <person name="Zhu X."/>
            <person name="Zhou B."/>
            <person name="Zhang Y."/>
            <person name="Chen Z."/>
            <person name="Xu S."/>
            <person name="Zhu R."/>
            <person name="Wang S."/>
            <person name="Zhang T."/>
            <person name="Zhao G."/>
        </authorList>
    </citation>
    <scope>NUCLEOTIDE SEQUENCE [LARGE SCALE GENOMIC DNA]</scope>
    <source>
        <strain evidence="3">cv. Xinhai21</strain>
        <tissue evidence="2">Leaf</tissue>
    </source>
</reference>
<name>A0A2P5WXT7_GOSBA</name>
<dbReference type="EMBL" id="KZ666160">
    <property type="protein sequence ID" value="PPR95908.1"/>
    <property type="molecule type" value="Genomic_DNA"/>
</dbReference>
<protein>
    <submittedName>
        <fullName evidence="2">Uncharacterized protein</fullName>
    </submittedName>
</protein>
<sequence>MQERVLKNTYEPCSNNNKRPIYEEQRLHIEELDEWRTQKLKTPVKPKLSQDNFNTSPNQLKVGDKVLLDVVDPRIATLEPNEEIPLTVLSIFLYGTVKVIHPKFGIFKVNNTRLKPYVDKVDSRDEECKLLVPPLPCRREFRLGGLVRQLSVPEFEIALGLHTEEFIDDNEFDTLHRHIHYSPSKCWKDLVPASATYNPSHSKVSALPPSLRYLHAILAYTLTGRRESISVYRLAQSTEEKDLEDITDDVPPLHEDPPTQPPPPSHPVHAAASYVDISECLTRFEL</sequence>
<accession>A0A2P5WXT7</accession>
<gene>
    <name evidence="2" type="ORF">GOBAR_AA24760</name>
</gene>
<dbReference type="Proteomes" id="UP000239757">
    <property type="component" value="Unassembled WGS sequence"/>
</dbReference>
<evidence type="ECO:0000313" key="3">
    <source>
        <dbReference type="Proteomes" id="UP000239757"/>
    </source>
</evidence>
<evidence type="ECO:0000256" key="1">
    <source>
        <dbReference type="SAM" id="MobiDB-lite"/>
    </source>
</evidence>